<evidence type="ECO:0000313" key="3">
    <source>
        <dbReference type="Proteomes" id="UP001524547"/>
    </source>
</evidence>
<name>A0ABT1VVY6_9PROT</name>
<feature type="transmembrane region" description="Helical" evidence="1">
    <location>
        <begin position="59"/>
        <end position="78"/>
    </location>
</feature>
<keyword evidence="1" id="KW-1133">Transmembrane helix</keyword>
<feature type="transmembrane region" description="Helical" evidence="1">
    <location>
        <begin position="20"/>
        <end position="39"/>
    </location>
</feature>
<evidence type="ECO:0000313" key="2">
    <source>
        <dbReference type="EMBL" id="MCQ8240502.1"/>
    </source>
</evidence>
<evidence type="ECO:0000256" key="1">
    <source>
        <dbReference type="SAM" id="Phobius"/>
    </source>
</evidence>
<evidence type="ECO:0008006" key="4">
    <source>
        <dbReference type="Google" id="ProtNLM"/>
    </source>
</evidence>
<accession>A0ABT1VVY6</accession>
<keyword evidence="1" id="KW-0472">Membrane</keyword>
<dbReference type="EMBL" id="JAMZEJ010000004">
    <property type="protein sequence ID" value="MCQ8240502.1"/>
    <property type="molecule type" value="Genomic_DNA"/>
</dbReference>
<keyword evidence="1" id="KW-0812">Transmembrane</keyword>
<proteinExistence type="predicted"/>
<organism evidence="2 3">
    <name type="scientific">Rhizosaccharibacter radicis</name>
    <dbReference type="NCBI Taxonomy" id="2782605"/>
    <lineage>
        <taxon>Bacteria</taxon>
        <taxon>Pseudomonadati</taxon>
        <taxon>Pseudomonadota</taxon>
        <taxon>Alphaproteobacteria</taxon>
        <taxon>Acetobacterales</taxon>
        <taxon>Acetobacteraceae</taxon>
        <taxon>Rhizosaccharibacter</taxon>
    </lineage>
</organism>
<dbReference type="RefSeq" id="WP_422919251.1">
    <property type="nucleotide sequence ID" value="NZ_JAMZEJ010000004.1"/>
</dbReference>
<feature type="transmembrane region" description="Helical" evidence="1">
    <location>
        <begin position="112"/>
        <end position="131"/>
    </location>
</feature>
<gene>
    <name evidence="2" type="ORF">NFI88_06545</name>
</gene>
<protein>
    <recommendedName>
        <fullName evidence="4">DUF2127 domain-containing protein</fullName>
    </recommendedName>
</protein>
<comment type="caution">
    <text evidence="2">The sequence shown here is derived from an EMBL/GenBank/DDBJ whole genome shotgun (WGS) entry which is preliminary data.</text>
</comment>
<keyword evidence="3" id="KW-1185">Reference proteome</keyword>
<dbReference type="Proteomes" id="UP001524547">
    <property type="component" value="Unassembled WGS sequence"/>
</dbReference>
<reference evidence="2 3" key="1">
    <citation type="submission" date="2022-06" db="EMBL/GenBank/DDBJ databases">
        <title>Rhizosaccharibacter gen. nov. sp. nov. KSS12, endophytic bacteria isolated from sugarcane.</title>
        <authorList>
            <person name="Pitiwittayakul N."/>
        </authorList>
    </citation>
    <scope>NUCLEOTIDE SEQUENCE [LARGE SCALE GENOMIC DNA]</scope>
    <source>
        <strain evidence="2 3">KSS12</strain>
    </source>
</reference>
<sequence>MLFSILDRLRSIYRREHWWAEAWSAVVLIGYGLTALRATPDHLLALASSAGLAKLLPHGWWQVAVAVFGFYQLATLAVDWRWPRAVAAFFATFVAAWVTLDLFVYGHGVQPGIWLGLGWVGVNMFATSRAVRGVR</sequence>
<feature type="transmembrane region" description="Helical" evidence="1">
    <location>
        <begin position="85"/>
        <end position="106"/>
    </location>
</feature>